<dbReference type="Proteomes" id="UP001432062">
    <property type="component" value="Chromosome"/>
</dbReference>
<evidence type="ECO:0000256" key="1">
    <source>
        <dbReference type="ARBA" id="ARBA00004141"/>
    </source>
</evidence>
<feature type="transmembrane region" description="Helical" evidence="5">
    <location>
        <begin position="67"/>
        <end position="85"/>
    </location>
</feature>
<accession>A0ABZ1YLD9</accession>
<dbReference type="RefSeq" id="WP_329406613.1">
    <property type="nucleotide sequence ID" value="NZ_CP109441.1"/>
</dbReference>
<sequence length="147" mass="15503">MTAIAPAAPITTNAATVAHRPGKKMTIALWTVQVLLALFFIIASAAPKLLGAQAAVESFDTIGWGQWFRYFTGLVELAGGIGLLVPRLTGPAAVGLTVTMVCAALTQVLLLGAPALAPFPLVLGVVFVWIAWQRRDSIIAVRELLAR</sequence>
<keyword evidence="2 5" id="KW-0812">Transmembrane</keyword>
<dbReference type="EMBL" id="CP109441">
    <property type="protein sequence ID" value="WUV43973.1"/>
    <property type="molecule type" value="Genomic_DNA"/>
</dbReference>
<protein>
    <submittedName>
        <fullName evidence="6">DoxX family protein</fullName>
    </submittedName>
</protein>
<keyword evidence="7" id="KW-1185">Reference proteome</keyword>
<feature type="transmembrane region" description="Helical" evidence="5">
    <location>
        <begin position="27"/>
        <end position="47"/>
    </location>
</feature>
<feature type="transmembrane region" description="Helical" evidence="5">
    <location>
        <begin position="92"/>
        <end position="110"/>
    </location>
</feature>
<dbReference type="Pfam" id="PF13564">
    <property type="entry name" value="DoxX_2"/>
    <property type="match status" value="1"/>
</dbReference>
<keyword evidence="3 5" id="KW-1133">Transmembrane helix</keyword>
<evidence type="ECO:0000256" key="3">
    <source>
        <dbReference type="ARBA" id="ARBA00022989"/>
    </source>
</evidence>
<evidence type="ECO:0000256" key="2">
    <source>
        <dbReference type="ARBA" id="ARBA00022692"/>
    </source>
</evidence>
<gene>
    <name evidence="6" type="ORF">OG563_32885</name>
</gene>
<organism evidence="6 7">
    <name type="scientific">Nocardia vinacea</name>
    <dbReference type="NCBI Taxonomy" id="96468"/>
    <lineage>
        <taxon>Bacteria</taxon>
        <taxon>Bacillati</taxon>
        <taxon>Actinomycetota</taxon>
        <taxon>Actinomycetes</taxon>
        <taxon>Mycobacteriales</taxon>
        <taxon>Nocardiaceae</taxon>
        <taxon>Nocardia</taxon>
    </lineage>
</organism>
<evidence type="ECO:0000313" key="7">
    <source>
        <dbReference type="Proteomes" id="UP001432062"/>
    </source>
</evidence>
<evidence type="ECO:0000313" key="6">
    <source>
        <dbReference type="EMBL" id="WUV43973.1"/>
    </source>
</evidence>
<comment type="subcellular location">
    <subcellularLocation>
        <location evidence="1">Membrane</location>
        <topology evidence="1">Multi-pass membrane protein</topology>
    </subcellularLocation>
</comment>
<dbReference type="InterPro" id="IPR032808">
    <property type="entry name" value="DoxX"/>
</dbReference>
<reference evidence="6" key="1">
    <citation type="submission" date="2022-10" db="EMBL/GenBank/DDBJ databases">
        <title>The complete genomes of actinobacterial strains from the NBC collection.</title>
        <authorList>
            <person name="Joergensen T.S."/>
            <person name="Alvarez Arevalo M."/>
            <person name="Sterndorff E.B."/>
            <person name="Faurdal D."/>
            <person name="Vuksanovic O."/>
            <person name="Mourched A.-S."/>
            <person name="Charusanti P."/>
            <person name="Shaw S."/>
            <person name="Blin K."/>
            <person name="Weber T."/>
        </authorList>
    </citation>
    <scope>NUCLEOTIDE SEQUENCE</scope>
    <source>
        <strain evidence="6">NBC_01482</strain>
    </source>
</reference>
<keyword evidence="4 5" id="KW-0472">Membrane</keyword>
<feature type="transmembrane region" description="Helical" evidence="5">
    <location>
        <begin position="116"/>
        <end position="132"/>
    </location>
</feature>
<name>A0ABZ1YLD9_9NOCA</name>
<evidence type="ECO:0000256" key="4">
    <source>
        <dbReference type="ARBA" id="ARBA00023136"/>
    </source>
</evidence>
<evidence type="ECO:0000256" key="5">
    <source>
        <dbReference type="SAM" id="Phobius"/>
    </source>
</evidence>
<proteinExistence type="predicted"/>